<dbReference type="Pfam" id="PF05406">
    <property type="entry name" value="WGR"/>
    <property type="match status" value="1"/>
</dbReference>
<organism evidence="2 3">
    <name type="scientific">Rhizobium mongolense</name>
    <dbReference type="NCBI Taxonomy" id="57676"/>
    <lineage>
        <taxon>Bacteria</taxon>
        <taxon>Pseudomonadati</taxon>
        <taxon>Pseudomonadota</taxon>
        <taxon>Alphaproteobacteria</taxon>
        <taxon>Hyphomicrobiales</taxon>
        <taxon>Rhizobiaceae</taxon>
        <taxon>Rhizobium/Agrobacterium group</taxon>
        <taxon>Rhizobium</taxon>
    </lineage>
</organism>
<dbReference type="SUPFAM" id="SSF142921">
    <property type="entry name" value="WGR domain-like"/>
    <property type="match status" value="1"/>
</dbReference>
<keyword evidence="3" id="KW-1185">Reference proteome</keyword>
<protein>
    <submittedName>
        <fullName evidence="2">DNA-binding WGR domain protein</fullName>
    </submittedName>
</protein>
<evidence type="ECO:0000313" key="3">
    <source>
        <dbReference type="Proteomes" id="UP000551353"/>
    </source>
</evidence>
<comment type="caution">
    <text evidence="2">The sequence shown here is derived from an EMBL/GenBank/DDBJ whole genome shotgun (WGS) entry which is preliminary data.</text>
</comment>
<reference evidence="2 3" key="1">
    <citation type="submission" date="2020-08" db="EMBL/GenBank/DDBJ databases">
        <title>Genomic Encyclopedia of Type Strains, Phase IV (KMG-V): Genome sequencing to study the core and pangenomes of soil and plant-associated prokaryotes.</title>
        <authorList>
            <person name="Whitman W."/>
        </authorList>
    </citation>
    <scope>NUCLEOTIDE SEQUENCE [LARGE SCALE GENOMIC DNA]</scope>
    <source>
        <strain evidence="2 3">SEMIA 4087</strain>
    </source>
</reference>
<dbReference type="InterPro" id="IPR049809">
    <property type="entry name" value="YehF/YfeS-like_WGR"/>
</dbReference>
<evidence type="ECO:0000259" key="1">
    <source>
        <dbReference type="PROSITE" id="PS51977"/>
    </source>
</evidence>
<dbReference type="EMBL" id="JACIFX010000023">
    <property type="protein sequence ID" value="MBB4233043.1"/>
    <property type="molecule type" value="Genomic_DNA"/>
</dbReference>
<feature type="domain" description="WGR" evidence="1">
    <location>
        <begin position="90"/>
        <end position="173"/>
    </location>
</feature>
<name>A0ABR6IZU4_9HYPH</name>
<dbReference type="Gene3D" id="2.20.140.10">
    <property type="entry name" value="WGR domain"/>
    <property type="match status" value="1"/>
</dbReference>
<dbReference type="PROSITE" id="PS51977">
    <property type="entry name" value="WGR"/>
    <property type="match status" value="1"/>
</dbReference>
<sequence>MPALLAIDVPAISQRRFRARAGFLPREDRNRDRRRPLAGSGRTATRAVRHRRLAQAPFFTEMNRSQLFDSHMSLDVSIALDDDASMTTQRYHLYIERVDPAKNMARYYAIEIGQTMFGEACLIRRWGRIGKRGQEKQHVFEREEEAVRLFLDLVKQKRARGYRPKTALRCLQS</sequence>
<dbReference type="Proteomes" id="UP000551353">
    <property type="component" value="Unassembled WGS sequence"/>
</dbReference>
<dbReference type="InterPro" id="IPR036930">
    <property type="entry name" value="WGR_dom_sf"/>
</dbReference>
<gene>
    <name evidence="2" type="ORF">GGD56_006944</name>
</gene>
<proteinExistence type="predicted"/>
<dbReference type="CDD" id="cd07996">
    <property type="entry name" value="WGR_MMR_like"/>
    <property type="match status" value="1"/>
</dbReference>
<evidence type="ECO:0000313" key="2">
    <source>
        <dbReference type="EMBL" id="MBB4233043.1"/>
    </source>
</evidence>
<dbReference type="InterPro" id="IPR008893">
    <property type="entry name" value="WGR_domain"/>
</dbReference>
<dbReference type="GO" id="GO:0003677">
    <property type="term" value="F:DNA binding"/>
    <property type="evidence" value="ECO:0007669"/>
    <property type="project" value="UniProtKB-KW"/>
</dbReference>
<accession>A0ABR6IZU4</accession>
<keyword evidence="2" id="KW-0238">DNA-binding</keyword>
<dbReference type="SMART" id="SM00773">
    <property type="entry name" value="WGR"/>
    <property type="match status" value="1"/>
</dbReference>